<sequence>MSNLLISGAYGLAFVAGATAIVLASYFLARRLLPEGTESDRTHDVAGSVAFRIAALHGLILGLVYAQELSDYKDVRSALTEEAIAVTDVYNDIRRYGGGEVDPVQDGLKRYLSTVIDVEWGMLGRSEGLSPQAWAEWEGVYERLLNLQPTTNRERWLGDRMLGRITDVAKLREAREAGVFGRFSGLFWAPAIAGLALLSVPFHVYRPTRGHLVLLSTFGIYSGVVLFFIYAFSDPFRPPGRLEPVAFERLLSGDLDGKVPSQ</sequence>
<reference evidence="1" key="1">
    <citation type="submission" date="2022-11" db="EMBL/GenBank/DDBJ databases">
        <title>beta-Carotene-producing bacterium, Jeongeuplla avenae sp. nov., alleviates the salt stress of Arabidopsis seedlings.</title>
        <authorList>
            <person name="Jiang L."/>
            <person name="Lee J."/>
        </authorList>
    </citation>
    <scope>NUCLEOTIDE SEQUENCE</scope>
    <source>
        <strain evidence="1">DY_R2A_6</strain>
    </source>
</reference>
<evidence type="ECO:0000313" key="1">
    <source>
        <dbReference type="EMBL" id="WAJ26116.1"/>
    </source>
</evidence>
<dbReference type="EMBL" id="CP113520">
    <property type="protein sequence ID" value="WAJ26116.1"/>
    <property type="molecule type" value="Genomic_DNA"/>
</dbReference>
<dbReference type="Proteomes" id="UP001163223">
    <property type="component" value="Chromosome"/>
</dbReference>
<protein>
    <submittedName>
        <fullName evidence="1">Uncharacterized protein</fullName>
    </submittedName>
</protein>
<organism evidence="1 2">
    <name type="scientific">Antarcticirhabdus aurantiaca</name>
    <dbReference type="NCBI Taxonomy" id="2606717"/>
    <lineage>
        <taxon>Bacteria</taxon>
        <taxon>Pseudomonadati</taxon>
        <taxon>Pseudomonadota</taxon>
        <taxon>Alphaproteobacteria</taxon>
        <taxon>Hyphomicrobiales</taxon>
        <taxon>Aurantimonadaceae</taxon>
        <taxon>Antarcticirhabdus</taxon>
    </lineage>
</organism>
<gene>
    <name evidence="1" type="ORF">OXU80_14440</name>
</gene>
<keyword evidence="2" id="KW-1185">Reference proteome</keyword>
<accession>A0ACD4NH35</accession>
<name>A0ACD4NH35_9HYPH</name>
<proteinExistence type="predicted"/>
<evidence type="ECO:0000313" key="2">
    <source>
        <dbReference type="Proteomes" id="UP001163223"/>
    </source>
</evidence>